<dbReference type="PANTHER" id="PTHR10173">
    <property type="entry name" value="METHIONINE SULFOXIDE REDUCTASE"/>
    <property type="match status" value="1"/>
</dbReference>
<dbReference type="EC" id="1.8.4.12" evidence="3"/>
<dbReference type="NCBIfam" id="TIGR00357">
    <property type="entry name" value="peptide-methionine (R)-S-oxide reductase MsrB"/>
    <property type="match status" value="1"/>
</dbReference>
<evidence type="ECO:0000256" key="4">
    <source>
        <dbReference type="ARBA" id="ARBA00022723"/>
    </source>
</evidence>
<dbReference type="GO" id="GO:0030091">
    <property type="term" value="P:protein repair"/>
    <property type="evidence" value="ECO:0007669"/>
    <property type="project" value="InterPro"/>
</dbReference>
<keyword evidence="4" id="KW-0479">Metal-binding</keyword>
<accession>A0A0R2REK9</accession>
<dbReference type="GO" id="GO:0005737">
    <property type="term" value="C:cytoplasm"/>
    <property type="evidence" value="ECO:0007669"/>
    <property type="project" value="TreeGrafter"/>
</dbReference>
<dbReference type="GO" id="GO:0033743">
    <property type="term" value="F:peptide-methionine (R)-S-oxide reductase activity"/>
    <property type="evidence" value="ECO:0007669"/>
    <property type="project" value="UniProtKB-EC"/>
</dbReference>
<protein>
    <recommendedName>
        <fullName evidence="3">peptide-methionine (R)-S-oxide reductase</fullName>
        <ecNumber evidence="3">1.8.4.12</ecNumber>
    </recommendedName>
</protein>
<dbReference type="PROSITE" id="PS51790">
    <property type="entry name" value="MSRB"/>
    <property type="match status" value="1"/>
</dbReference>
<feature type="non-terminal residue" evidence="9">
    <location>
        <position position="156"/>
    </location>
</feature>
<dbReference type="InterPro" id="IPR011057">
    <property type="entry name" value="Mss4-like_sf"/>
</dbReference>
<proteinExistence type="inferred from homology"/>
<dbReference type="Gene3D" id="2.170.150.20">
    <property type="entry name" value="Peptide methionine sulfoxide reductase"/>
    <property type="match status" value="1"/>
</dbReference>
<dbReference type="GO" id="GO:0046872">
    <property type="term" value="F:metal ion binding"/>
    <property type="evidence" value="ECO:0007669"/>
    <property type="project" value="UniProtKB-KW"/>
</dbReference>
<dbReference type="PANTHER" id="PTHR10173:SF52">
    <property type="entry name" value="METHIONINE-R-SULFOXIDE REDUCTASE B1"/>
    <property type="match status" value="1"/>
</dbReference>
<comment type="similarity">
    <text evidence="2">Belongs to the MsrB Met sulfoxide reductase family.</text>
</comment>
<dbReference type="HAMAP" id="MF_01400">
    <property type="entry name" value="MsrB"/>
    <property type="match status" value="1"/>
</dbReference>
<dbReference type="InterPro" id="IPR028427">
    <property type="entry name" value="Met_Sox_Rdtase_MsrB"/>
</dbReference>
<evidence type="ECO:0000256" key="5">
    <source>
        <dbReference type="ARBA" id="ARBA00022833"/>
    </source>
</evidence>
<name>A0A0R2REK9_9BACT</name>
<sequence>MNREGQAGPVRNVPHVVHSDKEWAARLTLEQFRIGRTAGTERAFCGVFHDHHAKGIYLCAGCGLPLFRAGDKFDSGTGWPSFFQPFAEENIGEQTDHDLGMARTEVHCVRCDMHLGHVFPDGPKPTGLRYCINSAVLSFQEEGAAPEVETIDVAGG</sequence>
<evidence type="ECO:0000256" key="1">
    <source>
        <dbReference type="ARBA" id="ARBA00001947"/>
    </source>
</evidence>
<feature type="domain" description="MsrB" evidence="8">
    <location>
        <begin position="20"/>
        <end position="142"/>
    </location>
</feature>
<comment type="caution">
    <text evidence="9">The sequence shown here is derived from an EMBL/GenBank/DDBJ whole genome shotgun (WGS) entry which is preliminary data.</text>
</comment>
<evidence type="ECO:0000256" key="2">
    <source>
        <dbReference type="ARBA" id="ARBA00007174"/>
    </source>
</evidence>
<evidence type="ECO:0000256" key="7">
    <source>
        <dbReference type="ARBA" id="ARBA00048488"/>
    </source>
</evidence>
<keyword evidence="6" id="KW-0560">Oxidoreductase</keyword>
<keyword evidence="5" id="KW-0862">Zinc</keyword>
<dbReference type="Pfam" id="PF01641">
    <property type="entry name" value="SelR"/>
    <property type="match status" value="1"/>
</dbReference>
<dbReference type="SUPFAM" id="SSF51316">
    <property type="entry name" value="Mss4-like"/>
    <property type="match status" value="1"/>
</dbReference>
<evidence type="ECO:0000313" key="10">
    <source>
        <dbReference type="Proteomes" id="UP000051269"/>
    </source>
</evidence>
<organism evidence="9 10">
    <name type="scientific">Verrucomicrobia subdivision 6 bacterium BACL9 MAG-120507-bin52</name>
    <dbReference type="NCBI Taxonomy" id="1655590"/>
    <lineage>
        <taxon>Bacteria</taxon>
        <taxon>Pseudomonadati</taxon>
        <taxon>Verrucomicrobiota</taxon>
        <taxon>Verrucomicrobiia</taxon>
        <taxon>Verrucomicrobiales</taxon>
        <taxon>Verrucomicrobia subdivision 6</taxon>
    </lineage>
</organism>
<dbReference type="Proteomes" id="UP000051269">
    <property type="component" value="Unassembled WGS sequence"/>
</dbReference>
<comment type="cofactor">
    <cofactor evidence="1">
        <name>Zn(2+)</name>
        <dbReference type="ChEBI" id="CHEBI:29105"/>
    </cofactor>
</comment>
<evidence type="ECO:0000313" key="9">
    <source>
        <dbReference type="EMBL" id="KRO60920.1"/>
    </source>
</evidence>
<dbReference type="FunFam" id="2.170.150.20:FF:000001">
    <property type="entry name" value="Peptide methionine sulfoxide reductase MsrB"/>
    <property type="match status" value="1"/>
</dbReference>
<dbReference type="InterPro" id="IPR002579">
    <property type="entry name" value="Met_Sox_Rdtase_MsrB_dom"/>
</dbReference>
<dbReference type="GO" id="GO:0006979">
    <property type="term" value="P:response to oxidative stress"/>
    <property type="evidence" value="ECO:0007669"/>
    <property type="project" value="InterPro"/>
</dbReference>
<dbReference type="AlphaFoldDB" id="A0A0R2REK9"/>
<evidence type="ECO:0000259" key="8">
    <source>
        <dbReference type="PROSITE" id="PS51790"/>
    </source>
</evidence>
<reference evidence="9 10" key="1">
    <citation type="submission" date="2015-10" db="EMBL/GenBank/DDBJ databases">
        <title>Metagenome-Assembled Genomes uncover a global brackish microbiome.</title>
        <authorList>
            <person name="Hugerth L.W."/>
            <person name="Larsson J."/>
            <person name="Alneberg J."/>
            <person name="Lindh M.V."/>
            <person name="Legrand C."/>
            <person name="Pinhassi J."/>
            <person name="Andersson A.F."/>
        </authorList>
    </citation>
    <scope>NUCLEOTIDE SEQUENCE [LARGE SCALE GENOMIC DNA]</scope>
    <source>
        <strain evidence="9">BACL18 MAG-120507-bin52</strain>
    </source>
</reference>
<dbReference type="EMBL" id="LIBO01000257">
    <property type="protein sequence ID" value="KRO60920.1"/>
    <property type="molecule type" value="Genomic_DNA"/>
</dbReference>
<evidence type="ECO:0000256" key="3">
    <source>
        <dbReference type="ARBA" id="ARBA00012499"/>
    </source>
</evidence>
<gene>
    <name evidence="9" type="ORF">ABR82_02905</name>
</gene>
<comment type="catalytic activity">
    <reaction evidence="7">
        <text>L-methionyl-[protein] + [thioredoxin]-disulfide + H2O = L-methionyl-(R)-S-oxide-[protein] + [thioredoxin]-dithiol</text>
        <dbReference type="Rhea" id="RHEA:24164"/>
        <dbReference type="Rhea" id="RHEA-COMP:10698"/>
        <dbReference type="Rhea" id="RHEA-COMP:10700"/>
        <dbReference type="Rhea" id="RHEA-COMP:12313"/>
        <dbReference type="Rhea" id="RHEA-COMP:12314"/>
        <dbReference type="ChEBI" id="CHEBI:15377"/>
        <dbReference type="ChEBI" id="CHEBI:16044"/>
        <dbReference type="ChEBI" id="CHEBI:29950"/>
        <dbReference type="ChEBI" id="CHEBI:45764"/>
        <dbReference type="ChEBI" id="CHEBI:50058"/>
        <dbReference type="EC" id="1.8.4.12"/>
    </reaction>
</comment>
<evidence type="ECO:0000256" key="6">
    <source>
        <dbReference type="ARBA" id="ARBA00023002"/>
    </source>
</evidence>